<dbReference type="SUPFAM" id="SSF81383">
    <property type="entry name" value="F-box domain"/>
    <property type="match status" value="1"/>
</dbReference>
<dbReference type="InterPro" id="IPR001810">
    <property type="entry name" value="F-box_dom"/>
</dbReference>
<keyword evidence="3" id="KW-1185">Reference proteome</keyword>
<comment type="caution">
    <text evidence="2">The sequence shown here is derived from an EMBL/GenBank/DDBJ whole genome shotgun (WGS) entry which is preliminary data.</text>
</comment>
<dbReference type="Proteomes" id="UP001221142">
    <property type="component" value="Unassembled WGS sequence"/>
</dbReference>
<feature type="domain" description="F-box" evidence="1">
    <location>
        <begin position="41"/>
        <end position="90"/>
    </location>
</feature>
<sequence>MTSQPWPGSLASRRAKLQRDIAWHYDQISALKATLNALNPIDTLPNELLSKIFGFYAFLQGPPFDLKWTRVMLVCRRWHDIAVVEQVLWSYVEDSFYSPGYVERVIVQMKRSGAAPLTVRIMSMDESNIYSYFLLQHAERLRDVDVRGDAVHVIQFMHGLSSHPLSFLRSLSLDPRYKREEVPGDVVTVFPDAVLDGRAPGLTELDISHLTINWGLLRGLTKLSLTQTPDTNQSGTHILSVLESSPALTSLKLGRVLTEQIVHQPHHAVSLPLLESLWVQDEVQFCTPLIQHLVIPPTARIIIYTLGVQTGSDITHLLVLIRKHIRAPGASTIRWLQLEAHGSPSTPPSHLRMAAFSSESVPDALAFDDASLAINAHPTTGLALRQIMSKILKALPVSTITHLDCRSASHLSVTSWKYALALLPALESIYLFVNNGALQLFGALTELTETPKTPSAGFPSSLKHIHLLAYVYKLRDDAEDFVPSVLEALRRLLDARVAAGTPFPLLDIDEGGDGLKMSAVEWEALFEKVGKMRKHGYVFDPPAMRRKREELVRKMEEIAAKEASEEIAGNDS</sequence>
<evidence type="ECO:0000259" key="1">
    <source>
        <dbReference type="Pfam" id="PF12937"/>
    </source>
</evidence>
<organism evidence="2 3">
    <name type="scientific">Roridomyces roridus</name>
    <dbReference type="NCBI Taxonomy" id="1738132"/>
    <lineage>
        <taxon>Eukaryota</taxon>
        <taxon>Fungi</taxon>
        <taxon>Dikarya</taxon>
        <taxon>Basidiomycota</taxon>
        <taxon>Agaricomycotina</taxon>
        <taxon>Agaricomycetes</taxon>
        <taxon>Agaricomycetidae</taxon>
        <taxon>Agaricales</taxon>
        <taxon>Marasmiineae</taxon>
        <taxon>Mycenaceae</taxon>
        <taxon>Roridomyces</taxon>
    </lineage>
</organism>
<gene>
    <name evidence="2" type="ORF">FB45DRAFT_801558</name>
</gene>
<dbReference type="EMBL" id="JARKIF010000023">
    <property type="protein sequence ID" value="KAJ7615936.1"/>
    <property type="molecule type" value="Genomic_DNA"/>
</dbReference>
<name>A0AAD7BBQ8_9AGAR</name>
<accession>A0AAD7BBQ8</accession>
<dbReference type="SUPFAM" id="SSF52047">
    <property type="entry name" value="RNI-like"/>
    <property type="match status" value="1"/>
</dbReference>
<proteinExistence type="predicted"/>
<dbReference type="Gene3D" id="3.80.10.10">
    <property type="entry name" value="Ribonuclease Inhibitor"/>
    <property type="match status" value="1"/>
</dbReference>
<dbReference type="InterPro" id="IPR032675">
    <property type="entry name" value="LRR_dom_sf"/>
</dbReference>
<evidence type="ECO:0000313" key="2">
    <source>
        <dbReference type="EMBL" id="KAJ7615936.1"/>
    </source>
</evidence>
<reference evidence="2" key="1">
    <citation type="submission" date="2023-03" db="EMBL/GenBank/DDBJ databases">
        <title>Massive genome expansion in bonnet fungi (Mycena s.s.) driven by repeated elements and novel gene families across ecological guilds.</title>
        <authorList>
            <consortium name="Lawrence Berkeley National Laboratory"/>
            <person name="Harder C.B."/>
            <person name="Miyauchi S."/>
            <person name="Viragh M."/>
            <person name="Kuo A."/>
            <person name="Thoen E."/>
            <person name="Andreopoulos B."/>
            <person name="Lu D."/>
            <person name="Skrede I."/>
            <person name="Drula E."/>
            <person name="Henrissat B."/>
            <person name="Morin E."/>
            <person name="Kohler A."/>
            <person name="Barry K."/>
            <person name="LaButti K."/>
            <person name="Morin E."/>
            <person name="Salamov A."/>
            <person name="Lipzen A."/>
            <person name="Mereny Z."/>
            <person name="Hegedus B."/>
            <person name="Baldrian P."/>
            <person name="Stursova M."/>
            <person name="Weitz H."/>
            <person name="Taylor A."/>
            <person name="Grigoriev I.V."/>
            <person name="Nagy L.G."/>
            <person name="Martin F."/>
            <person name="Kauserud H."/>
        </authorList>
    </citation>
    <scope>NUCLEOTIDE SEQUENCE</scope>
    <source>
        <strain evidence="2">9284</strain>
    </source>
</reference>
<dbReference type="Pfam" id="PF12937">
    <property type="entry name" value="F-box-like"/>
    <property type="match status" value="1"/>
</dbReference>
<evidence type="ECO:0000313" key="3">
    <source>
        <dbReference type="Proteomes" id="UP001221142"/>
    </source>
</evidence>
<dbReference type="AlphaFoldDB" id="A0AAD7BBQ8"/>
<protein>
    <recommendedName>
        <fullName evidence="1">F-box domain-containing protein</fullName>
    </recommendedName>
</protein>
<dbReference type="InterPro" id="IPR036047">
    <property type="entry name" value="F-box-like_dom_sf"/>
</dbReference>